<reference evidence="5" key="1">
    <citation type="submission" date="2018-02" db="EMBL/GenBank/DDBJ databases">
        <title>Genome sequencing of Solimonas sp. HR-BB.</title>
        <authorList>
            <person name="Lee Y."/>
            <person name="Jeon C.O."/>
        </authorList>
    </citation>
    <scope>NUCLEOTIDE SEQUENCE [LARGE SCALE GENOMIC DNA]</scope>
    <source>
        <strain evidence="5">HR-U</strain>
    </source>
</reference>
<dbReference type="SUPFAM" id="SSF51161">
    <property type="entry name" value="Trimeric LpxA-like enzymes"/>
    <property type="match status" value="1"/>
</dbReference>
<evidence type="ECO:0000313" key="5">
    <source>
        <dbReference type="Proteomes" id="UP000239590"/>
    </source>
</evidence>
<dbReference type="EMBL" id="PTRA01000013">
    <property type="protein sequence ID" value="PQA52735.1"/>
    <property type="molecule type" value="Genomic_DNA"/>
</dbReference>
<dbReference type="GO" id="GO:0016746">
    <property type="term" value="F:acyltransferase activity"/>
    <property type="evidence" value="ECO:0007669"/>
    <property type="project" value="UniProtKB-KW"/>
</dbReference>
<protein>
    <submittedName>
        <fullName evidence="4">Serine acetyltransferase</fullName>
    </submittedName>
</protein>
<dbReference type="CDD" id="cd03354">
    <property type="entry name" value="LbH_SAT"/>
    <property type="match status" value="1"/>
</dbReference>
<evidence type="ECO:0000256" key="3">
    <source>
        <dbReference type="ARBA" id="ARBA00023315"/>
    </source>
</evidence>
<comment type="caution">
    <text evidence="4">The sequence shown here is derived from an EMBL/GenBank/DDBJ whole genome shotgun (WGS) entry which is preliminary data.</text>
</comment>
<keyword evidence="3" id="KW-0012">Acyltransferase</keyword>
<gene>
    <name evidence="4" type="ORF">C5O19_25715</name>
</gene>
<name>A0A2S7IEL0_9BACT</name>
<dbReference type="OrthoDB" id="9814490at2"/>
<accession>A0A2S7IEL0</accession>
<dbReference type="AlphaFoldDB" id="A0A2S7IEL0"/>
<evidence type="ECO:0000256" key="2">
    <source>
        <dbReference type="ARBA" id="ARBA00022679"/>
    </source>
</evidence>
<comment type="similarity">
    <text evidence="1">Belongs to the transferase hexapeptide repeat family.</text>
</comment>
<dbReference type="InterPro" id="IPR045304">
    <property type="entry name" value="LbH_SAT"/>
</dbReference>
<proteinExistence type="inferred from homology"/>
<dbReference type="Proteomes" id="UP000239590">
    <property type="component" value="Unassembled WGS sequence"/>
</dbReference>
<dbReference type="RefSeq" id="WP_104716238.1">
    <property type="nucleotide sequence ID" value="NZ_PTRA01000013.1"/>
</dbReference>
<dbReference type="PANTHER" id="PTHR42811">
    <property type="entry name" value="SERINE ACETYLTRANSFERASE"/>
    <property type="match status" value="1"/>
</dbReference>
<dbReference type="InterPro" id="IPR001451">
    <property type="entry name" value="Hexapep"/>
</dbReference>
<keyword evidence="5" id="KW-1185">Reference proteome</keyword>
<dbReference type="Pfam" id="PF00132">
    <property type="entry name" value="Hexapep"/>
    <property type="match status" value="1"/>
</dbReference>
<dbReference type="Gene3D" id="2.160.10.10">
    <property type="entry name" value="Hexapeptide repeat proteins"/>
    <property type="match status" value="1"/>
</dbReference>
<sequence length="165" mass="18215">MISSLRIELESLKDNSKGKFFLINFRIINRLMDIPFAKYIILPFKIYYKLLFNYILGIDISLNTKIGFGFNVYHGQGLVINQEVIIGNHVIVRQNTTIGNSVEGGKCPRIGNNVTIGANVVILGDIEISDNVIIAAGSVVIKSIPSNTLVAGNPAIIKKYYNSTK</sequence>
<evidence type="ECO:0000313" key="4">
    <source>
        <dbReference type="EMBL" id="PQA52735.1"/>
    </source>
</evidence>
<organism evidence="4 5">
    <name type="scientific">Siphonobacter curvatus</name>
    <dbReference type="NCBI Taxonomy" id="2094562"/>
    <lineage>
        <taxon>Bacteria</taxon>
        <taxon>Pseudomonadati</taxon>
        <taxon>Bacteroidota</taxon>
        <taxon>Cytophagia</taxon>
        <taxon>Cytophagales</taxon>
        <taxon>Cytophagaceae</taxon>
        <taxon>Siphonobacter</taxon>
    </lineage>
</organism>
<keyword evidence="2 4" id="KW-0808">Transferase</keyword>
<dbReference type="InterPro" id="IPR011004">
    <property type="entry name" value="Trimer_LpxA-like_sf"/>
</dbReference>
<evidence type="ECO:0000256" key="1">
    <source>
        <dbReference type="ARBA" id="ARBA00007274"/>
    </source>
</evidence>